<organism evidence="2">
    <name type="scientific">uncultured Rubrobacteraceae bacterium</name>
    <dbReference type="NCBI Taxonomy" id="349277"/>
    <lineage>
        <taxon>Bacteria</taxon>
        <taxon>Bacillati</taxon>
        <taxon>Actinomycetota</taxon>
        <taxon>Rubrobacteria</taxon>
        <taxon>Rubrobacterales</taxon>
        <taxon>Rubrobacteraceae</taxon>
        <taxon>environmental samples</taxon>
    </lineage>
</organism>
<dbReference type="AlphaFoldDB" id="A0A6J4RCN5"/>
<reference evidence="2" key="1">
    <citation type="submission" date="2020-02" db="EMBL/GenBank/DDBJ databases">
        <authorList>
            <person name="Meier V. D."/>
        </authorList>
    </citation>
    <scope>NUCLEOTIDE SEQUENCE</scope>
    <source>
        <strain evidence="2">AVDCRST_MAG25</strain>
    </source>
</reference>
<accession>A0A6J4RCN5</accession>
<evidence type="ECO:0000313" key="2">
    <source>
        <dbReference type="EMBL" id="CAA9462056.1"/>
    </source>
</evidence>
<dbReference type="SUPFAM" id="SSF52096">
    <property type="entry name" value="ClpP/crotonase"/>
    <property type="match status" value="1"/>
</dbReference>
<dbReference type="Gene3D" id="1.10.12.10">
    <property type="entry name" value="Lyase 2-enoyl-coa Hydratase, Chain A, domain 2"/>
    <property type="match status" value="1"/>
</dbReference>
<evidence type="ECO:0000256" key="1">
    <source>
        <dbReference type="ARBA" id="ARBA00005254"/>
    </source>
</evidence>
<evidence type="ECO:0008006" key="3">
    <source>
        <dbReference type="Google" id="ProtNLM"/>
    </source>
</evidence>
<proteinExistence type="inferred from homology"/>
<protein>
    <recommendedName>
        <fullName evidence="3">Enoyl-CoA hydratase</fullName>
    </recommendedName>
</protein>
<dbReference type="EMBL" id="CADCVI010000063">
    <property type="protein sequence ID" value="CAA9462056.1"/>
    <property type="molecule type" value="Genomic_DNA"/>
</dbReference>
<sequence length="94" mass="10276">MGYEHLEIERGNGVSARGDLYRVVREEIEGLLSVGPGALAATTKALLRGIGNAAPVEVTRITARRIPESRTGEECQEGLGAFLEKREPVWREKS</sequence>
<dbReference type="InterPro" id="IPR014748">
    <property type="entry name" value="Enoyl-CoA_hydra_C"/>
</dbReference>
<comment type="similarity">
    <text evidence="1">Belongs to the enoyl-CoA hydratase/isomerase family.</text>
</comment>
<name>A0A6J4RCN5_9ACTN</name>
<dbReference type="InterPro" id="IPR029045">
    <property type="entry name" value="ClpP/crotonase-like_dom_sf"/>
</dbReference>
<gene>
    <name evidence="2" type="ORF">AVDCRST_MAG25-1005</name>
</gene>